<keyword evidence="7" id="KW-0804">Transcription</keyword>
<dbReference type="InterPro" id="IPR001138">
    <property type="entry name" value="Zn2Cys6_DnaBD"/>
</dbReference>
<dbReference type="FunFam" id="3.30.160.60:FF:000100">
    <property type="entry name" value="Zinc finger 45-like"/>
    <property type="match status" value="1"/>
</dbReference>
<keyword evidence="1" id="KW-0479">Metal-binding</keyword>
<dbReference type="Pfam" id="PF00172">
    <property type="entry name" value="Zn_clus"/>
    <property type="match status" value="1"/>
</dbReference>
<dbReference type="CDD" id="cd12148">
    <property type="entry name" value="fungal_TF_MHR"/>
    <property type="match status" value="1"/>
</dbReference>
<evidence type="ECO:0000256" key="7">
    <source>
        <dbReference type="ARBA" id="ARBA00023163"/>
    </source>
</evidence>
<keyword evidence="6" id="KW-0238">DNA-binding</keyword>
<dbReference type="Proteomes" id="UP000054266">
    <property type="component" value="Unassembled WGS sequence"/>
</dbReference>
<dbReference type="PROSITE" id="PS50048">
    <property type="entry name" value="ZN2_CY6_FUNGAL_2"/>
    <property type="match status" value="1"/>
</dbReference>
<feature type="region of interest" description="Disordered" evidence="10">
    <location>
        <begin position="107"/>
        <end position="165"/>
    </location>
</feature>
<dbReference type="InterPro" id="IPR007219">
    <property type="entry name" value="XnlR_reg_dom"/>
</dbReference>
<name>A0A0D2EFJ4_9EURO</name>
<evidence type="ECO:0000256" key="9">
    <source>
        <dbReference type="PROSITE-ProRule" id="PRU00042"/>
    </source>
</evidence>
<reference evidence="13 14" key="1">
    <citation type="submission" date="2015-01" db="EMBL/GenBank/DDBJ databases">
        <title>The Genome Sequence of Capronia semiimmersa CBS27337.</title>
        <authorList>
            <consortium name="The Broad Institute Genomics Platform"/>
            <person name="Cuomo C."/>
            <person name="de Hoog S."/>
            <person name="Gorbushina A."/>
            <person name="Stielow B."/>
            <person name="Teixiera M."/>
            <person name="Abouelleil A."/>
            <person name="Chapman S.B."/>
            <person name="Priest M."/>
            <person name="Young S.K."/>
            <person name="Wortman J."/>
            <person name="Nusbaum C."/>
            <person name="Birren B."/>
        </authorList>
    </citation>
    <scope>NUCLEOTIDE SEQUENCE [LARGE SCALE GENOMIC DNA]</scope>
    <source>
        <strain evidence="13 14">CBS 27337</strain>
    </source>
</reference>
<sequence length="903" mass="100823">MASQQTSTKGARTLRCPNCDLVVARPSHLARHVQSHLHPSQREHYSCDQCGRQFSRNDVLLRHLRTAHQATIARKRSAQKSCFRCVKKKLKCDRSHPCIPCTKASTSCKYPTDEEHDDEDLPEAKAESSDEISPHIPEQERQQQQQHQYHDGPFQSPDSYQRQPEQHISLVHGAPAIISNAGHHSRPMAAQSFSSNTPFFQPAPEPHSMGMISPEIVSFPNTSPTNAGTEYSHPMGQFDSYLPGDFNFMPSNSAPRIVGMVEGGVDWLNLEFDSPNNADLQARYQTGGMQAAYPHPQMSAAVEEALQIRNQQVVSAELMQIRCQDSKQAAIKSSDVQTAQQWPFDHTRNPETQQCRLPPLRDILHGTVLSNEPDNGVIIKSLIQLMSAPYLPDTDLSLDVSMMSAMDLLKNSLELYFSEFHAVLPLVHIPTFQLTKVPTVTLAAMACIGAMYSDDQQGTEQSWSLSEICIQMIAYLGNGDSTNFYNSPYLIANCLHQIYSLGSGNRRLYQNADCSRGILIGCLRGMGLLQPRVSTELEREDLKNTISNENVGIEWLRWKDHEQEKRIAWSSFEYDCSLCTLTAKRGAVDLPELPHLLPCAEPLWDAPSPQAWAALYTRLTPTARGASTARMLRNLLAGKGVPEDLPAWSKRLCAQSIGRLLWDIKQLDIMATSEYLRLPSLAAAQRQTKSTLLQGLNTLTESMYALSSTAELIHYNLTSLICHYSHLYSADEAMDLVVHIFRTSASPSKQSDLSLLSAKKRLAAILVKNPHKARNLAWHAAQIIAVANEYLVSAPCEIMRVFMGYIFILAFGKFGPQTCLEQNYASCPVRLDLSNRIDGQRTAIATWIENGGPWGIGAVESIYSPGSLHAISDEARAMLRKMRFWGLARKFSRILESFNFEGD</sequence>
<gene>
    <name evidence="13" type="ORF">PV04_01224</name>
</gene>
<dbReference type="EMBL" id="KN846956">
    <property type="protein sequence ID" value="KIW73077.1"/>
    <property type="molecule type" value="Genomic_DNA"/>
</dbReference>
<dbReference type="Gene3D" id="4.10.240.10">
    <property type="entry name" value="Zn(2)-C6 fungal-type DNA-binding domain"/>
    <property type="match status" value="1"/>
</dbReference>
<dbReference type="InterPro" id="IPR013087">
    <property type="entry name" value="Znf_C2H2_type"/>
</dbReference>
<evidence type="ECO:0000256" key="2">
    <source>
        <dbReference type="ARBA" id="ARBA00022737"/>
    </source>
</evidence>
<dbReference type="InterPro" id="IPR036236">
    <property type="entry name" value="Znf_C2H2_sf"/>
</dbReference>
<dbReference type="SMART" id="SM00066">
    <property type="entry name" value="GAL4"/>
    <property type="match status" value="1"/>
</dbReference>
<dbReference type="SUPFAM" id="SSF57701">
    <property type="entry name" value="Zn2/Cys6 DNA-binding domain"/>
    <property type="match status" value="1"/>
</dbReference>
<dbReference type="CDD" id="cd00067">
    <property type="entry name" value="GAL4"/>
    <property type="match status" value="1"/>
</dbReference>
<evidence type="ECO:0000256" key="1">
    <source>
        <dbReference type="ARBA" id="ARBA00022723"/>
    </source>
</evidence>
<dbReference type="AlphaFoldDB" id="A0A0D2EFJ4"/>
<evidence type="ECO:0008006" key="15">
    <source>
        <dbReference type="Google" id="ProtNLM"/>
    </source>
</evidence>
<feature type="domain" description="C2H2-type" evidence="12">
    <location>
        <begin position="45"/>
        <end position="68"/>
    </location>
</feature>
<evidence type="ECO:0000259" key="11">
    <source>
        <dbReference type="PROSITE" id="PS50048"/>
    </source>
</evidence>
<dbReference type="PANTHER" id="PTHR47660">
    <property type="entry name" value="TRANSCRIPTION FACTOR WITH C2H2 AND ZN(2)-CYS(6) DNA BINDING DOMAIN (EUROFUNG)-RELATED-RELATED"/>
    <property type="match status" value="1"/>
</dbReference>
<organism evidence="13 14">
    <name type="scientific">Phialophora macrospora</name>
    <dbReference type="NCBI Taxonomy" id="1851006"/>
    <lineage>
        <taxon>Eukaryota</taxon>
        <taxon>Fungi</taxon>
        <taxon>Dikarya</taxon>
        <taxon>Ascomycota</taxon>
        <taxon>Pezizomycotina</taxon>
        <taxon>Eurotiomycetes</taxon>
        <taxon>Chaetothyriomycetidae</taxon>
        <taxon>Chaetothyriales</taxon>
        <taxon>Herpotrichiellaceae</taxon>
        <taxon>Phialophora</taxon>
    </lineage>
</organism>
<feature type="domain" description="C2H2-type" evidence="12">
    <location>
        <begin position="14"/>
        <end position="43"/>
    </location>
</feature>
<keyword evidence="8" id="KW-0539">Nucleus</keyword>
<proteinExistence type="predicted"/>
<keyword evidence="5" id="KW-0805">Transcription regulation</keyword>
<dbReference type="HOGENOM" id="CLU_009184_0_0_1"/>
<dbReference type="Pfam" id="PF04082">
    <property type="entry name" value="Fungal_trans"/>
    <property type="match status" value="1"/>
</dbReference>
<evidence type="ECO:0000256" key="4">
    <source>
        <dbReference type="ARBA" id="ARBA00022833"/>
    </source>
</evidence>
<evidence type="ECO:0000313" key="14">
    <source>
        <dbReference type="Proteomes" id="UP000054266"/>
    </source>
</evidence>
<dbReference type="GO" id="GO:0006351">
    <property type="term" value="P:DNA-templated transcription"/>
    <property type="evidence" value="ECO:0007669"/>
    <property type="project" value="InterPro"/>
</dbReference>
<dbReference type="PROSITE" id="PS00028">
    <property type="entry name" value="ZINC_FINGER_C2H2_1"/>
    <property type="match status" value="1"/>
</dbReference>
<dbReference type="PROSITE" id="PS50157">
    <property type="entry name" value="ZINC_FINGER_C2H2_2"/>
    <property type="match status" value="2"/>
</dbReference>
<dbReference type="GO" id="GO:0000981">
    <property type="term" value="F:DNA-binding transcription factor activity, RNA polymerase II-specific"/>
    <property type="evidence" value="ECO:0007669"/>
    <property type="project" value="InterPro"/>
</dbReference>
<evidence type="ECO:0000256" key="8">
    <source>
        <dbReference type="ARBA" id="ARBA00023242"/>
    </source>
</evidence>
<keyword evidence="4" id="KW-0862">Zinc</keyword>
<evidence type="ECO:0000256" key="10">
    <source>
        <dbReference type="SAM" id="MobiDB-lite"/>
    </source>
</evidence>
<accession>A0A0D2EFJ4</accession>
<keyword evidence="3 9" id="KW-0863">Zinc-finger</keyword>
<dbReference type="SUPFAM" id="SSF57667">
    <property type="entry name" value="beta-beta-alpha zinc fingers"/>
    <property type="match status" value="1"/>
</dbReference>
<keyword evidence="14" id="KW-1185">Reference proteome</keyword>
<evidence type="ECO:0000256" key="3">
    <source>
        <dbReference type="ARBA" id="ARBA00022771"/>
    </source>
</evidence>
<dbReference type="Gene3D" id="3.30.160.60">
    <property type="entry name" value="Classic Zinc Finger"/>
    <property type="match status" value="1"/>
</dbReference>
<dbReference type="STRING" id="5601.A0A0D2EFJ4"/>
<keyword evidence="2" id="KW-0677">Repeat</keyword>
<evidence type="ECO:0000256" key="5">
    <source>
        <dbReference type="ARBA" id="ARBA00023015"/>
    </source>
</evidence>
<evidence type="ECO:0000256" key="6">
    <source>
        <dbReference type="ARBA" id="ARBA00023125"/>
    </source>
</evidence>
<evidence type="ECO:0000313" key="13">
    <source>
        <dbReference type="EMBL" id="KIW73077.1"/>
    </source>
</evidence>
<protein>
    <recommendedName>
        <fullName evidence="15">C2H2-type domain-containing protein</fullName>
    </recommendedName>
</protein>
<dbReference type="SMART" id="SM00355">
    <property type="entry name" value="ZnF_C2H2"/>
    <property type="match status" value="2"/>
</dbReference>
<evidence type="ECO:0000259" key="12">
    <source>
        <dbReference type="PROSITE" id="PS50157"/>
    </source>
</evidence>
<dbReference type="GO" id="GO:0003677">
    <property type="term" value="F:DNA binding"/>
    <property type="evidence" value="ECO:0007669"/>
    <property type="project" value="UniProtKB-KW"/>
</dbReference>
<dbReference type="Pfam" id="PF00096">
    <property type="entry name" value="zf-C2H2"/>
    <property type="match status" value="2"/>
</dbReference>
<dbReference type="InterPro" id="IPR036864">
    <property type="entry name" value="Zn2-C6_fun-type_DNA-bd_sf"/>
</dbReference>
<feature type="domain" description="Zn(2)-C6 fungal-type" evidence="11">
    <location>
        <begin position="81"/>
        <end position="110"/>
    </location>
</feature>
<dbReference type="GO" id="GO:0008270">
    <property type="term" value="F:zinc ion binding"/>
    <property type="evidence" value="ECO:0007669"/>
    <property type="project" value="UniProtKB-KW"/>
</dbReference>